<dbReference type="Pfam" id="PF00583">
    <property type="entry name" value="Acetyltransf_1"/>
    <property type="match status" value="1"/>
</dbReference>
<comment type="caution">
    <text evidence="4">The sequence shown here is derived from an EMBL/GenBank/DDBJ whole genome shotgun (WGS) entry which is preliminary data.</text>
</comment>
<dbReference type="PANTHER" id="PTHR43877:SF2">
    <property type="entry name" value="AMINOALKYLPHOSPHONATE N-ACETYLTRANSFERASE-RELATED"/>
    <property type="match status" value="1"/>
</dbReference>
<dbReference type="InterPro" id="IPR016181">
    <property type="entry name" value="Acyl_CoA_acyltransferase"/>
</dbReference>
<sequence>MEVRRSESDAEIRELIRAHGLSWREAYDGILPDSVLDAMTVEPTPEDVEEWADGLDGDDAAVFIALVDETVRGFVDVRWGAENTKSFVGEREAGIKAIYVHPDRWGEGVGSALLDRELDALPDRIETVRLEALADNEVGARFYEARGFERTDAVEREVAGEPRALDVWTKRV</sequence>
<gene>
    <name evidence="4" type="ORF">C467_11605</name>
</gene>
<name>M0F3I0_9EURY</name>
<accession>M0F3I0</accession>
<dbReference type="SUPFAM" id="SSF55729">
    <property type="entry name" value="Acyl-CoA N-acyltransferases (Nat)"/>
    <property type="match status" value="1"/>
</dbReference>
<dbReference type="PROSITE" id="PS51186">
    <property type="entry name" value="GNAT"/>
    <property type="match status" value="1"/>
</dbReference>
<protein>
    <submittedName>
        <fullName evidence="4">N-acetyltransferase GCN5</fullName>
    </submittedName>
</protein>
<dbReference type="InterPro" id="IPR000182">
    <property type="entry name" value="GNAT_dom"/>
</dbReference>
<evidence type="ECO:0000259" key="3">
    <source>
        <dbReference type="PROSITE" id="PS51186"/>
    </source>
</evidence>
<dbReference type="EMBL" id="AOJO01000047">
    <property type="protein sequence ID" value="ELZ54596.1"/>
    <property type="molecule type" value="Genomic_DNA"/>
</dbReference>
<organism evidence="4 5">
    <name type="scientific">Halorubrum hochstenium ATCC 700873</name>
    <dbReference type="NCBI Taxonomy" id="1227481"/>
    <lineage>
        <taxon>Archaea</taxon>
        <taxon>Methanobacteriati</taxon>
        <taxon>Methanobacteriota</taxon>
        <taxon>Stenosarchaea group</taxon>
        <taxon>Halobacteria</taxon>
        <taxon>Halobacteriales</taxon>
        <taxon>Haloferacaceae</taxon>
        <taxon>Halorubrum</taxon>
    </lineage>
</organism>
<evidence type="ECO:0000313" key="4">
    <source>
        <dbReference type="EMBL" id="ELZ54596.1"/>
    </source>
</evidence>
<dbReference type="AlphaFoldDB" id="M0F3I0"/>
<dbReference type="Gene3D" id="3.40.630.30">
    <property type="match status" value="1"/>
</dbReference>
<keyword evidence="1 4" id="KW-0808">Transferase</keyword>
<dbReference type="Proteomes" id="UP000011689">
    <property type="component" value="Unassembled WGS sequence"/>
</dbReference>
<keyword evidence="5" id="KW-1185">Reference proteome</keyword>
<proteinExistence type="predicted"/>
<evidence type="ECO:0000313" key="5">
    <source>
        <dbReference type="Proteomes" id="UP000011689"/>
    </source>
</evidence>
<reference evidence="4 5" key="1">
    <citation type="journal article" date="2014" name="PLoS Genet.">
        <title>Phylogenetically driven sequencing of extremely halophilic archaea reveals strategies for static and dynamic osmo-response.</title>
        <authorList>
            <person name="Becker E.A."/>
            <person name="Seitzer P.M."/>
            <person name="Tritt A."/>
            <person name="Larsen D."/>
            <person name="Krusor M."/>
            <person name="Yao A.I."/>
            <person name="Wu D."/>
            <person name="Madern D."/>
            <person name="Eisen J.A."/>
            <person name="Darling A.E."/>
            <person name="Facciotti M.T."/>
        </authorList>
    </citation>
    <scope>NUCLEOTIDE SEQUENCE [LARGE SCALE GENOMIC DNA]</scope>
    <source>
        <strain evidence="4 5">ATCC 700873</strain>
    </source>
</reference>
<dbReference type="GO" id="GO:0016747">
    <property type="term" value="F:acyltransferase activity, transferring groups other than amino-acyl groups"/>
    <property type="evidence" value="ECO:0007669"/>
    <property type="project" value="InterPro"/>
</dbReference>
<dbReference type="CDD" id="cd04301">
    <property type="entry name" value="NAT_SF"/>
    <property type="match status" value="1"/>
</dbReference>
<dbReference type="InterPro" id="IPR050832">
    <property type="entry name" value="Bact_Acetyltransf"/>
</dbReference>
<dbReference type="GeneID" id="72713220"/>
<evidence type="ECO:0000256" key="2">
    <source>
        <dbReference type="ARBA" id="ARBA00023315"/>
    </source>
</evidence>
<dbReference type="PANTHER" id="PTHR43877">
    <property type="entry name" value="AMINOALKYLPHOSPHONATE N-ACETYLTRANSFERASE-RELATED-RELATED"/>
    <property type="match status" value="1"/>
</dbReference>
<dbReference type="PATRIC" id="fig|1227481.4.peg.2293"/>
<keyword evidence="2" id="KW-0012">Acyltransferase</keyword>
<evidence type="ECO:0000256" key="1">
    <source>
        <dbReference type="ARBA" id="ARBA00022679"/>
    </source>
</evidence>
<dbReference type="OrthoDB" id="11597at2157"/>
<feature type="domain" description="N-acetyltransferase" evidence="3">
    <location>
        <begin position="10"/>
        <end position="172"/>
    </location>
</feature>
<dbReference type="RefSeq" id="WP_008585345.1">
    <property type="nucleotide sequence ID" value="NZ_AOJO01000047.1"/>
</dbReference>